<comment type="catalytic activity">
    <reaction evidence="8">
        <text>L-seryl-[protein] + ATP = O-phospho-L-seryl-[protein] + ADP + H(+)</text>
        <dbReference type="Rhea" id="RHEA:17989"/>
        <dbReference type="Rhea" id="RHEA-COMP:9863"/>
        <dbReference type="Rhea" id="RHEA-COMP:11604"/>
        <dbReference type="ChEBI" id="CHEBI:15378"/>
        <dbReference type="ChEBI" id="CHEBI:29999"/>
        <dbReference type="ChEBI" id="CHEBI:30616"/>
        <dbReference type="ChEBI" id="CHEBI:83421"/>
        <dbReference type="ChEBI" id="CHEBI:456216"/>
        <dbReference type="EC" id="2.7.11.1"/>
    </reaction>
</comment>
<evidence type="ECO:0000256" key="1">
    <source>
        <dbReference type="ARBA" id="ARBA00012513"/>
    </source>
</evidence>
<dbReference type="PANTHER" id="PTHR44899:SF3">
    <property type="entry name" value="SERINE_THREONINE-PROTEIN KINASE NEK1"/>
    <property type="match status" value="1"/>
</dbReference>
<accession>A0A813L8T6</accession>
<dbReference type="EMBL" id="CAJNNW010034210">
    <property type="protein sequence ID" value="CAE8721965.1"/>
    <property type="molecule type" value="Genomic_DNA"/>
</dbReference>
<evidence type="ECO:0000256" key="5">
    <source>
        <dbReference type="ARBA" id="ARBA00022777"/>
    </source>
</evidence>
<dbReference type="PROSITE" id="PS00108">
    <property type="entry name" value="PROTEIN_KINASE_ST"/>
    <property type="match status" value="1"/>
</dbReference>
<dbReference type="SMART" id="SM00220">
    <property type="entry name" value="S_TKc"/>
    <property type="match status" value="1"/>
</dbReference>
<dbReference type="EC" id="2.7.11.1" evidence="1"/>
<keyword evidence="3" id="KW-0808">Transferase</keyword>
<dbReference type="Pfam" id="PF00069">
    <property type="entry name" value="Pkinase"/>
    <property type="match status" value="1"/>
</dbReference>
<dbReference type="InterPro" id="IPR011009">
    <property type="entry name" value="Kinase-like_dom_sf"/>
</dbReference>
<dbReference type="InterPro" id="IPR000719">
    <property type="entry name" value="Prot_kinase_dom"/>
</dbReference>
<comment type="caution">
    <text evidence="10">The sequence shown here is derived from an EMBL/GenBank/DDBJ whole genome shotgun (WGS) entry which is preliminary data.</text>
</comment>
<evidence type="ECO:0000256" key="2">
    <source>
        <dbReference type="ARBA" id="ARBA00022527"/>
    </source>
</evidence>
<dbReference type="SUPFAM" id="SSF56112">
    <property type="entry name" value="Protein kinase-like (PK-like)"/>
    <property type="match status" value="1"/>
</dbReference>
<comment type="catalytic activity">
    <reaction evidence="7">
        <text>L-threonyl-[protein] + ATP = O-phospho-L-threonyl-[protein] + ADP + H(+)</text>
        <dbReference type="Rhea" id="RHEA:46608"/>
        <dbReference type="Rhea" id="RHEA-COMP:11060"/>
        <dbReference type="Rhea" id="RHEA-COMP:11605"/>
        <dbReference type="ChEBI" id="CHEBI:15378"/>
        <dbReference type="ChEBI" id="CHEBI:30013"/>
        <dbReference type="ChEBI" id="CHEBI:30616"/>
        <dbReference type="ChEBI" id="CHEBI:61977"/>
        <dbReference type="ChEBI" id="CHEBI:456216"/>
        <dbReference type="EC" id="2.7.11.1"/>
    </reaction>
</comment>
<dbReference type="PROSITE" id="PS50011">
    <property type="entry name" value="PROTEIN_KINASE_DOM"/>
    <property type="match status" value="1"/>
</dbReference>
<evidence type="ECO:0000256" key="8">
    <source>
        <dbReference type="ARBA" id="ARBA00048679"/>
    </source>
</evidence>
<reference evidence="10" key="1">
    <citation type="submission" date="2021-02" db="EMBL/GenBank/DDBJ databases">
        <authorList>
            <person name="Dougan E. K."/>
            <person name="Rhodes N."/>
            <person name="Thang M."/>
            <person name="Chan C."/>
        </authorList>
    </citation>
    <scope>NUCLEOTIDE SEQUENCE</scope>
</reference>
<gene>
    <name evidence="10" type="ORF">PGLA2088_LOCUS42241</name>
</gene>
<dbReference type="InterPro" id="IPR051131">
    <property type="entry name" value="NEK_Ser/Thr_kinase_NIMA"/>
</dbReference>
<evidence type="ECO:0000259" key="9">
    <source>
        <dbReference type="PROSITE" id="PS50011"/>
    </source>
</evidence>
<dbReference type="Proteomes" id="UP000626109">
    <property type="component" value="Unassembled WGS sequence"/>
</dbReference>
<evidence type="ECO:0000313" key="11">
    <source>
        <dbReference type="Proteomes" id="UP000626109"/>
    </source>
</evidence>
<dbReference type="GO" id="GO:0004674">
    <property type="term" value="F:protein serine/threonine kinase activity"/>
    <property type="evidence" value="ECO:0007669"/>
    <property type="project" value="UniProtKB-KW"/>
</dbReference>
<proteinExistence type="predicted"/>
<dbReference type="AlphaFoldDB" id="A0A813L8T6"/>
<name>A0A813L8T6_POLGL</name>
<protein>
    <recommendedName>
        <fullName evidence="1">non-specific serine/threonine protein kinase</fullName>
        <ecNumber evidence="1">2.7.11.1</ecNumber>
    </recommendedName>
</protein>
<dbReference type="GO" id="GO:0005524">
    <property type="term" value="F:ATP binding"/>
    <property type="evidence" value="ECO:0007669"/>
    <property type="project" value="UniProtKB-KW"/>
</dbReference>
<keyword evidence="6" id="KW-0067">ATP-binding</keyword>
<keyword evidence="4" id="KW-0547">Nucleotide-binding</keyword>
<evidence type="ECO:0000256" key="6">
    <source>
        <dbReference type="ARBA" id="ARBA00022840"/>
    </source>
</evidence>
<keyword evidence="2" id="KW-0723">Serine/threonine-protein kinase</keyword>
<dbReference type="Gene3D" id="1.10.510.10">
    <property type="entry name" value="Transferase(Phosphotransferase) domain 1"/>
    <property type="match status" value="1"/>
</dbReference>
<organism evidence="10 11">
    <name type="scientific">Polarella glacialis</name>
    <name type="common">Dinoflagellate</name>
    <dbReference type="NCBI Taxonomy" id="89957"/>
    <lineage>
        <taxon>Eukaryota</taxon>
        <taxon>Sar</taxon>
        <taxon>Alveolata</taxon>
        <taxon>Dinophyceae</taxon>
        <taxon>Suessiales</taxon>
        <taxon>Suessiaceae</taxon>
        <taxon>Polarella</taxon>
    </lineage>
</organism>
<feature type="non-terminal residue" evidence="10">
    <location>
        <position position="162"/>
    </location>
</feature>
<evidence type="ECO:0000256" key="4">
    <source>
        <dbReference type="ARBA" id="ARBA00022741"/>
    </source>
</evidence>
<dbReference type="PANTHER" id="PTHR44899">
    <property type="entry name" value="CAMK FAMILY PROTEIN KINASE"/>
    <property type="match status" value="1"/>
</dbReference>
<keyword evidence="5" id="KW-0418">Kinase</keyword>
<sequence>MDYADGGDVHQAIKRCEGKLLPELQIIEWFVQSCFALKHVHERKVLHRDLKTQNIFLMATGQIKLGDFGIARVLDATKDYAKTMVGTPYYLSPEIIEDKPYNFKSDVWSLGVVLYEMTTLKHPFDADSLVILASKILKDQYPLPDAMYSDNLQALIKSMLCK</sequence>
<feature type="domain" description="Protein kinase" evidence="9">
    <location>
        <begin position="1"/>
        <end position="162"/>
    </location>
</feature>
<evidence type="ECO:0000256" key="7">
    <source>
        <dbReference type="ARBA" id="ARBA00047899"/>
    </source>
</evidence>
<evidence type="ECO:0000256" key="3">
    <source>
        <dbReference type="ARBA" id="ARBA00022679"/>
    </source>
</evidence>
<evidence type="ECO:0000313" key="10">
    <source>
        <dbReference type="EMBL" id="CAE8721965.1"/>
    </source>
</evidence>
<dbReference type="InterPro" id="IPR008271">
    <property type="entry name" value="Ser/Thr_kinase_AS"/>
</dbReference>